<dbReference type="GO" id="GO:0055085">
    <property type="term" value="P:transmembrane transport"/>
    <property type="evidence" value="ECO:0007669"/>
    <property type="project" value="InterPro"/>
</dbReference>
<protein>
    <submittedName>
        <fullName evidence="8">Auxin efflux carrier</fullName>
    </submittedName>
</protein>
<dbReference type="GO" id="GO:0005886">
    <property type="term" value="C:plasma membrane"/>
    <property type="evidence" value="ECO:0007669"/>
    <property type="project" value="UniProtKB-SubCell"/>
</dbReference>
<evidence type="ECO:0000256" key="7">
    <source>
        <dbReference type="ARBA" id="ARBA00023136"/>
    </source>
</evidence>
<keyword evidence="5" id="KW-0812">Transmembrane</keyword>
<dbReference type="InterPro" id="IPR038770">
    <property type="entry name" value="Na+/solute_symporter_sf"/>
</dbReference>
<keyword evidence="3" id="KW-0813">Transport</keyword>
<dbReference type="RefSeq" id="WP_127566557.1">
    <property type="nucleotide sequence ID" value="NZ_BMFB01000007.1"/>
</dbReference>
<name>A0A3T0E9J4_9PROT</name>
<organism evidence="8 9">
    <name type="scientific">Glycocaulis alkaliphilus</name>
    <dbReference type="NCBI Taxonomy" id="1434191"/>
    <lineage>
        <taxon>Bacteria</taxon>
        <taxon>Pseudomonadati</taxon>
        <taxon>Pseudomonadota</taxon>
        <taxon>Alphaproteobacteria</taxon>
        <taxon>Maricaulales</taxon>
        <taxon>Maricaulaceae</taxon>
        <taxon>Glycocaulis</taxon>
    </lineage>
</organism>
<evidence type="ECO:0000256" key="5">
    <source>
        <dbReference type="ARBA" id="ARBA00022692"/>
    </source>
</evidence>
<evidence type="ECO:0000256" key="4">
    <source>
        <dbReference type="ARBA" id="ARBA00022475"/>
    </source>
</evidence>
<dbReference type="Pfam" id="PF03547">
    <property type="entry name" value="Mem_trans"/>
    <property type="match status" value="1"/>
</dbReference>
<reference evidence="8 9" key="1">
    <citation type="submission" date="2016-12" db="EMBL/GenBank/DDBJ databases">
        <title>The genome of dimorphic prosthecate Glycocaulis alkaliphilus 6b-8t, isolated from crude oil dictates its adaptability in petroleum environments.</title>
        <authorList>
            <person name="Wu X.-L."/>
            <person name="Geng S."/>
        </authorList>
    </citation>
    <scope>NUCLEOTIDE SEQUENCE [LARGE SCALE GENOMIC DNA]</scope>
    <source>
        <strain evidence="8 9">6B-8</strain>
    </source>
</reference>
<dbReference type="AlphaFoldDB" id="A0A3T0E9J4"/>
<dbReference type="Proteomes" id="UP000286954">
    <property type="component" value="Chromosome"/>
</dbReference>
<gene>
    <name evidence="8" type="ORF">X907_1409</name>
</gene>
<evidence type="ECO:0000256" key="6">
    <source>
        <dbReference type="ARBA" id="ARBA00022989"/>
    </source>
</evidence>
<dbReference type="EMBL" id="CP018911">
    <property type="protein sequence ID" value="AZU03942.1"/>
    <property type="molecule type" value="Genomic_DNA"/>
</dbReference>
<evidence type="ECO:0000256" key="2">
    <source>
        <dbReference type="ARBA" id="ARBA00010145"/>
    </source>
</evidence>
<keyword evidence="4" id="KW-1003">Cell membrane</keyword>
<dbReference type="KEGG" id="gak:X907_1409"/>
<evidence type="ECO:0000256" key="3">
    <source>
        <dbReference type="ARBA" id="ARBA00022448"/>
    </source>
</evidence>
<keyword evidence="7" id="KW-0472">Membrane</keyword>
<dbReference type="PANTHER" id="PTHR36838">
    <property type="entry name" value="AUXIN EFFLUX CARRIER FAMILY PROTEIN"/>
    <property type="match status" value="1"/>
</dbReference>
<evidence type="ECO:0000313" key="8">
    <source>
        <dbReference type="EMBL" id="AZU03942.1"/>
    </source>
</evidence>
<evidence type="ECO:0000313" key="9">
    <source>
        <dbReference type="Proteomes" id="UP000286954"/>
    </source>
</evidence>
<sequence length="305" mass="31159">MSPVVIALFPVFGVITLGWVLRRSGLVAAPLWGGINRLSYQALMPAFLFITISRADYASVPAGSFMLAAAGGFVAMGVIMLAFRLLPMPGPVYTSLFQGGVRWNGFVLLALAPAAFGEEGAALAALAFAPTVPLVNVMCVAVMTVWGKSDHVPNLKRVGLRIITNPIIIGCLAGLAANVAGVFQSGPVADTLDLAGRASLPLILLTIGAGLDFSSLRARPGIISLSVTAKLLIAPAVFYALGILLGVEGVALAVLVGIGATPGAAAAYVLAREMGGDAEMMAGHVTATTLLAAITMPIWIAIAAL</sequence>
<evidence type="ECO:0000256" key="1">
    <source>
        <dbReference type="ARBA" id="ARBA00004651"/>
    </source>
</evidence>
<keyword evidence="9" id="KW-1185">Reference proteome</keyword>
<comment type="subcellular location">
    <subcellularLocation>
        <location evidence="1">Cell membrane</location>
        <topology evidence="1">Multi-pass membrane protein</topology>
    </subcellularLocation>
</comment>
<dbReference type="PANTHER" id="PTHR36838:SF4">
    <property type="entry name" value="AUXIN EFFLUX CARRIER FAMILY PROTEIN"/>
    <property type="match status" value="1"/>
</dbReference>
<dbReference type="OrthoDB" id="9805563at2"/>
<keyword evidence="6" id="KW-1133">Transmembrane helix</keyword>
<accession>A0A3T0E9J4</accession>
<dbReference type="Gene3D" id="1.20.1530.20">
    <property type="match status" value="1"/>
</dbReference>
<dbReference type="InterPro" id="IPR004776">
    <property type="entry name" value="Mem_transp_PIN-like"/>
</dbReference>
<comment type="similarity">
    <text evidence="2">Belongs to the auxin efflux carrier (TC 2.A.69) family.</text>
</comment>
<proteinExistence type="inferred from homology"/>